<dbReference type="Proteomes" id="UP001066276">
    <property type="component" value="Chromosome 5"/>
</dbReference>
<proteinExistence type="predicted"/>
<sequence length="126" mass="13887">MDLPSENGVSHKYEASAVGAQKDTADPEATLFLWGSAPGIGAGRHRGSWTQKNRRRKKTQRPERKKPLLGGAERRRNRSRQKPLKTAADPGELCERAATLQEKRGLSRYGVRYKGKQAGGGRYGNG</sequence>
<feature type="region of interest" description="Disordered" evidence="1">
    <location>
        <begin position="1"/>
        <end position="93"/>
    </location>
</feature>
<accession>A0AAV7RKN1</accession>
<name>A0AAV7RKN1_PLEWA</name>
<protein>
    <submittedName>
        <fullName evidence="2">Uncharacterized protein</fullName>
    </submittedName>
</protein>
<dbReference type="AlphaFoldDB" id="A0AAV7RKN1"/>
<evidence type="ECO:0000313" key="3">
    <source>
        <dbReference type="Proteomes" id="UP001066276"/>
    </source>
</evidence>
<feature type="compositionally biased region" description="Gly residues" evidence="1">
    <location>
        <begin position="117"/>
        <end position="126"/>
    </location>
</feature>
<reference evidence="2" key="1">
    <citation type="journal article" date="2022" name="bioRxiv">
        <title>Sequencing and chromosome-scale assembly of the giantPleurodeles waltlgenome.</title>
        <authorList>
            <person name="Brown T."/>
            <person name="Elewa A."/>
            <person name="Iarovenko S."/>
            <person name="Subramanian E."/>
            <person name="Araus A.J."/>
            <person name="Petzold A."/>
            <person name="Susuki M."/>
            <person name="Suzuki K.-i.T."/>
            <person name="Hayashi T."/>
            <person name="Toyoda A."/>
            <person name="Oliveira C."/>
            <person name="Osipova E."/>
            <person name="Leigh N.D."/>
            <person name="Simon A."/>
            <person name="Yun M.H."/>
        </authorList>
    </citation>
    <scope>NUCLEOTIDE SEQUENCE</scope>
    <source>
        <strain evidence="2">20211129_DDA</strain>
        <tissue evidence="2">Liver</tissue>
    </source>
</reference>
<evidence type="ECO:0000313" key="2">
    <source>
        <dbReference type="EMBL" id="KAJ1151543.1"/>
    </source>
</evidence>
<comment type="caution">
    <text evidence="2">The sequence shown here is derived from an EMBL/GenBank/DDBJ whole genome shotgun (WGS) entry which is preliminary data.</text>
</comment>
<gene>
    <name evidence="2" type="ORF">NDU88_004323</name>
</gene>
<keyword evidence="3" id="KW-1185">Reference proteome</keyword>
<organism evidence="2 3">
    <name type="scientific">Pleurodeles waltl</name>
    <name type="common">Iberian ribbed newt</name>
    <dbReference type="NCBI Taxonomy" id="8319"/>
    <lineage>
        <taxon>Eukaryota</taxon>
        <taxon>Metazoa</taxon>
        <taxon>Chordata</taxon>
        <taxon>Craniata</taxon>
        <taxon>Vertebrata</taxon>
        <taxon>Euteleostomi</taxon>
        <taxon>Amphibia</taxon>
        <taxon>Batrachia</taxon>
        <taxon>Caudata</taxon>
        <taxon>Salamandroidea</taxon>
        <taxon>Salamandridae</taxon>
        <taxon>Pleurodelinae</taxon>
        <taxon>Pleurodeles</taxon>
    </lineage>
</organism>
<dbReference type="EMBL" id="JANPWB010000009">
    <property type="protein sequence ID" value="KAJ1151543.1"/>
    <property type="molecule type" value="Genomic_DNA"/>
</dbReference>
<evidence type="ECO:0000256" key="1">
    <source>
        <dbReference type="SAM" id="MobiDB-lite"/>
    </source>
</evidence>
<feature type="region of interest" description="Disordered" evidence="1">
    <location>
        <begin position="105"/>
        <end position="126"/>
    </location>
</feature>
<feature type="compositionally biased region" description="Basic residues" evidence="1">
    <location>
        <begin position="43"/>
        <end position="59"/>
    </location>
</feature>